<evidence type="ECO:0000256" key="9">
    <source>
        <dbReference type="SAM" id="MobiDB-lite"/>
    </source>
</evidence>
<dbReference type="AlphaFoldDB" id="A0A1X2GAB8"/>
<reference evidence="12 13" key="1">
    <citation type="submission" date="2016-07" db="EMBL/GenBank/DDBJ databases">
        <title>Pervasive Adenine N6-methylation of Active Genes in Fungi.</title>
        <authorList>
            <consortium name="DOE Joint Genome Institute"/>
            <person name="Mondo S.J."/>
            <person name="Dannebaum R.O."/>
            <person name="Kuo R.C."/>
            <person name="Labutti K."/>
            <person name="Haridas S."/>
            <person name="Kuo A."/>
            <person name="Salamov A."/>
            <person name="Ahrendt S.R."/>
            <person name="Lipzen A."/>
            <person name="Sullivan W."/>
            <person name="Andreopoulos W.B."/>
            <person name="Clum A."/>
            <person name="Lindquist E."/>
            <person name="Daum C."/>
            <person name="Ramamoorthy G.K."/>
            <person name="Gryganskyi A."/>
            <person name="Culley D."/>
            <person name="Magnuson J.K."/>
            <person name="James T.Y."/>
            <person name="O'Malley M.A."/>
            <person name="Stajich J.E."/>
            <person name="Spatafora J.W."/>
            <person name="Visel A."/>
            <person name="Grigoriev I.V."/>
        </authorList>
    </citation>
    <scope>NUCLEOTIDE SEQUENCE [LARGE SCALE GENOMIC DNA]</scope>
    <source>
        <strain evidence="12 13">NRRL 3301</strain>
    </source>
</reference>
<dbReference type="SUPFAM" id="SSF52540">
    <property type="entry name" value="P-loop containing nucleoside triphosphate hydrolases"/>
    <property type="match status" value="1"/>
</dbReference>
<dbReference type="InterPro" id="IPR049730">
    <property type="entry name" value="SNF2/RAD54-like_C"/>
</dbReference>
<dbReference type="GO" id="GO:0004386">
    <property type="term" value="F:helicase activity"/>
    <property type="evidence" value="ECO:0007669"/>
    <property type="project" value="UniProtKB-KW"/>
</dbReference>
<dbReference type="GO" id="GO:0005634">
    <property type="term" value="C:nucleus"/>
    <property type="evidence" value="ECO:0007669"/>
    <property type="project" value="UniProtKB-SubCell"/>
</dbReference>
<dbReference type="PROSITE" id="PS51194">
    <property type="entry name" value="HELICASE_CTER"/>
    <property type="match status" value="1"/>
</dbReference>
<evidence type="ECO:0000256" key="5">
    <source>
        <dbReference type="ARBA" id="ARBA00022806"/>
    </source>
</evidence>
<evidence type="ECO:0000256" key="2">
    <source>
        <dbReference type="ARBA" id="ARBA00007025"/>
    </source>
</evidence>
<evidence type="ECO:0000256" key="1">
    <source>
        <dbReference type="ARBA" id="ARBA00004123"/>
    </source>
</evidence>
<sequence>MNDDRRIRVLTTWYNNGGVLLINYDQFRSLLAPGRLRSDTYERLLLDPSLVVLDESHRIKNSTSTIATLVKKFKTHRRLCLTGYPLQNNMIEYYNMLKFTFPELIGNPQEFKSTYQIPIESVYADSSLVQRHQAKLKLFELQLITKWVIHRRDASILHRELAGITEYFITCSLTDIQLKLYTKFLEAVQSTSPNILVDLTVLRSICAHPAVFQKVMTHRESSPKGNRRVLKLNQKNQDPLEADDDDLEGLELDEALTVSKYTKENPNYFDWAKEALSSVDFVQDWHLSHKMAIVFAICRLTKERDEKLVIVSHSLATLDFIQMMLITNFMASFRIDGSTVQRDRQGILDRFNDNRGVSILLLSSRAGGIGVNITAASRMILVDLDWNPSYDQQSIGRVYRFGQKKHVHIYHLMTYSTVETVMMAKNKHKLGIASRVVDNKIAAPMMKKDTSTYYQTPKEAPSPPLNSHSVDNVQDDIMRALLDTDDAAIVQLESSSASNLPTRHVSDIDSDLSPDEYQLIRQKAKTALRTAIRQLEIRNRQPQT</sequence>
<gene>
    <name evidence="12" type="ORF">DM01DRAFT_1291358</name>
</gene>
<evidence type="ECO:0000256" key="8">
    <source>
        <dbReference type="ARBA" id="ARBA00023242"/>
    </source>
</evidence>
<proteinExistence type="inferred from homology"/>
<dbReference type="STRING" id="101127.A0A1X2GAB8"/>
<dbReference type="InterPro" id="IPR001650">
    <property type="entry name" value="Helicase_C-like"/>
</dbReference>
<dbReference type="InterPro" id="IPR044574">
    <property type="entry name" value="ARIP4-like"/>
</dbReference>
<evidence type="ECO:0000259" key="11">
    <source>
        <dbReference type="PROSITE" id="PS51194"/>
    </source>
</evidence>
<dbReference type="EMBL" id="MCGT01000027">
    <property type="protein sequence ID" value="ORX49118.1"/>
    <property type="molecule type" value="Genomic_DNA"/>
</dbReference>
<dbReference type="GO" id="GO:0003677">
    <property type="term" value="F:DNA binding"/>
    <property type="evidence" value="ECO:0007669"/>
    <property type="project" value="UniProtKB-KW"/>
</dbReference>
<dbReference type="Pfam" id="PF00176">
    <property type="entry name" value="SNF2-rel_dom"/>
    <property type="match status" value="1"/>
</dbReference>
<dbReference type="Proteomes" id="UP000242146">
    <property type="component" value="Unassembled WGS sequence"/>
</dbReference>
<dbReference type="InterPro" id="IPR014001">
    <property type="entry name" value="Helicase_ATP-bd"/>
</dbReference>
<name>A0A1X2GAB8_9FUNG</name>
<evidence type="ECO:0000256" key="4">
    <source>
        <dbReference type="ARBA" id="ARBA00022801"/>
    </source>
</evidence>
<feature type="region of interest" description="Disordered" evidence="9">
    <location>
        <begin position="222"/>
        <end position="244"/>
    </location>
</feature>
<dbReference type="Pfam" id="PF00271">
    <property type="entry name" value="Helicase_C"/>
    <property type="match status" value="1"/>
</dbReference>
<comment type="subcellular location">
    <subcellularLocation>
        <location evidence="1">Nucleus</location>
    </subcellularLocation>
</comment>
<dbReference type="OrthoDB" id="2020972at2759"/>
<evidence type="ECO:0000256" key="7">
    <source>
        <dbReference type="ARBA" id="ARBA00023125"/>
    </source>
</evidence>
<dbReference type="PANTHER" id="PTHR45797">
    <property type="entry name" value="RAD54-LIKE"/>
    <property type="match status" value="1"/>
</dbReference>
<dbReference type="Gene3D" id="3.40.50.300">
    <property type="entry name" value="P-loop containing nucleotide triphosphate hydrolases"/>
    <property type="match status" value="1"/>
</dbReference>
<accession>A0A1X2GAB8</accession>
<dbReference type="GO" id="GO:0016887">
    <property type="term" value="F:ATP hydrolysis activity"/>
    <property type="evidence" value="ECO:0007669"/>
    <property type="project" value="InterPro"/>
</dbReference>
<protein>
    <recommendedName>
        <fullName evidence="14">P-loop containing nucleoside triphosphate hydrolase protein</fullName>
    </recommendedName>
</protein>
<evidence type="ECO:0000313" key="13">
    <source>
        <dbReference type="Proteomes" id="UP000242146"/>
    </source>
</evidence>
<feature type="domain" description="Helicase C-terminal" evidence="11">
    <location>
        <begin position="292"/>
        <end position="453"/>
    </location>
</feature>
<evidence type="ECO:0008006" key="14">
    <source>
        <dbReference type="Google" id="ProtNLM"/>
    </source>
</evidence>
<keyword evidence="3" id="KW-0547">Nucleotide-binding</keyword>
<keyword evidence="6" id="KW-0067">ATP-binding</keyword>
<dbReference type="SMART" id="SM00490">
    <property type="entry name" value="HELICc"/>
    <property type="match status" value="1"/>
</dbReference>
<keyword evidence="4" id="KW-0378">Hydrolase</keyword>
<dbReference type="CDD" id="cd18793">
    <property type="entry name" value="SF2_C_SNF"/>
    <property type="match status" value="1"/>
</dbReference>
<comment type="similarity">
    <text evidence="2">Belongs to the SNF2/RAD54 helicase family.</text>
</comment>
<dbReference type="PANTHER" id="PTHR45797:SF1">
    <property type="entry name" value="HELICASE ARIP4"/>
    <property type="match status" value="1"/>
</dbReference>
<evidence type="ECO:0000256" key="3">
    <source>
        <dbReference type="ARBA" id="ARBA00022741"/>
    </source>
</evidence>
<organism evidence="12 13">
    <name type="scientific">Hesseltinella vesiculosa</name>
    <dbReference type="NCBI Taxonomy" id="101127"/>
    <lineage>
        <taxon>Eukaryota</taxon>
        <taxon>Fungi</taxon>
        <taxon>Fungi incertae sedis</taxon>
        <taxon>Mucoromycota</taxon>
        <taxon>Mucoromycotina</taxon>
        <taxon>Mucoromycetes</taxon>
        <taxon>Mucorales</taxon>
        <taxon>Cunninghamellaceae</taxon>
        <taxon>Hesseltinella</taxon>
    </lineage>
</organism>
<evidence type="ECO:0000259" key="10">
    <source>
        <dbReference type="PROSITE" id="PS51192"/>
    </source>
</evidence>
<dbReference type="InterPro" id="IPR038718">
    <property type="entry name" value="SNF2-like_sf"/>
</dbReference>
<evidence type="ECO:0000256" key="6">
    <source>
        <dbReference type="ARBA" id="ARBA00022840"/>
    </source>
</evidence>
<keyword evidence="8" id="KW-0539">Nucleus</keyword>
<dbReference type="PROSITE" id="PS51192">
    <property type="entry name" value="HELICASE_ATP_BIND_1"/>
    <property type="match status" value="1"/>
</dbReference>
<feature type="domain" description="Helicase ATP-binding" evidence="10">
    <location>
        <begin position="1"/>
        <end position="103"/>
    </location>
</feature>
<comment type="caution">
    <text evidence="12">The sequence shown here is derived from an EMBL/GenBank/DDBJ whole genome shotgun (WGS) entry which is preliminary data.</text>
</comment>
<dbReference type="GO" id="GO:0005524">
    <property type="term" value="F:ATP binding"/>
    <property type="evidence" value="ECO:0007669"/>
    <property type="project" value="UniProtKB-KW"/>
</dbReference>
<dbReference type="Gene3D" id="3.40.50.10810">
    <property type="entry name" value="Tandem AAA-ATPase domain"/>
    <property type="match status" value="1"/>
</dbReference>
<keyword evidence="13" id="KW-1185">Reference proteome</keyword>
<keyword evidence="5" id="KW-0347">Helicase</keyword>
<dbReference type="InterPro" id="IPR000330">
    <property type="entry name" value="SNF2_N"/>
</dbReference>
<keyword evidence="7" id="KW-0238">DNA-binding</keyword>
<dbReference type="InterPro" id="IPR027417">
    <property type="entry name" value="P-loop_NTPase"/>
</dbReference>
<evidence type="ECO:0000313" key="12">
    <source>
        <dbReference type="EMBL" id="ORX49118.1"/>
    </source>
</evidence>